<organism evidence="3 4">
    <name type="scientific">Dreissena polymorpha</name>
    <name type="common">Zebra mussel</name>
    <name type="synonym">Mytilus polymorpha</name>
    <dbReference type="NCBI Taxonomy" id="45954"/>
    <lineage>
        <taxon>Eukaryota</taxon>
        <taxon>Metazoa</taxon>
        <taxon>Spiralia</taxon>
        <taxon>Lophotrochozoa</taxon>
        <taxon>Mollusca</taxon>
        <taxon>Bivalvia</taxon>
        <taxon>Autobranchia</taxon>
        <taxon>Heteroconchia</taxon>
        <taxon>Euheterodonta</taxon>
        <taxon>Imparidentia</taxon>
        <taxon>Neoheterodontei</taxon>
        <taxon>Myida</taxon>
        <taxon>Dreissenoidea</taxon>
        <taxon>Dreissenidae</taxon>
        <taxon>Dreissena</taxon>
    </lineage>
</organism>
<dbReference type="Gene3D" id="2.170.300.10">
    <property type="entry name" value="Tie2 ligand-binding domain superfamily"/>
    <property type="match status" value="1"/>
</dbReference>
<feature type="region of interest" description="Disordered" evidence="1">
    <location>
        <begin position="112"/>
        <end position="141"/>
    </location>
</feature>
<feature type="transmembrane region" description="Helical" evidence="2">
    <location>
        <begin position="79"/>
        <end position="103"/>
    </location>
</feature>
<keyword evidence="4" id="KW-1185">Reference proteome</keyword>
<evidence type="ECO:0000313" key="3">
    <source>
        <dbReference type="EMBL" id="KAH3689103.1"/>
    </source>
</evidence>
<protein>
    <submittedName>
        <fullName evidence="3">Uncharacterized protein</fullName>
    </submittedName>
</protein>
<comment type="caution">
    <text evidence="3">The sequence shown here is derived from an EMBL/GenBank/DDBJ whole genome shotgun (WGS) entry which is preliminary data.</text>
</comment>
<name>A0A9D3XZA4_DREPO</name>
<dbReference type="Proteomes" id="UP000828390">
    <property type="component" value="Unassembled WGS sequence"/>
</dbReference>
<dbReference type="AlphaFoldDB" id="A0A9D3XZA4"/>
<dbReference type="OrthoDB" id="10252017at2759"/>
<reference evidence="3" key="2">
    <citation type="submission" date="2020-11" db="EMBL/GenBank/DDBJ databases">
        <authorList>
            <person name="McCartney M.A."/>
            <person name="Auch B."/>
            <person name="Kono T."/>
            <person name="Mallez S."/>
            <person name="Becker A."/>
            <person name="Gohl D.M."/>
            <person name="Silverstein K.A.T."/>
            <person name="Koren S."/>
            <person name="Bechman K.B."/>
            <person name="Herman A."/>
            <person name="Abrahante J.E."/>
            <person name="Garbe J."/>
        </authorList>
    </citation>
    <scope>NUCLEOTIDE SEQUENCE</scope>
    <source>
        <strain evidence="3">Duluth1</strain>
        <tissue evidence="3">Whole animal</tissue>
    </source>
</reference>
<keyword evidence="2" id="KW-0812">Transmembrane</keyword>
<gene>
    <name evidence="3" type="ORF">DPMN_193559</name>
</gene>
<feature type="compositionally biased region" description="Polar residues" evidence="1">
    <location>
        <begin position="119"/>
        <end position="137"/>
    </location>
</feature>
<dbReference type="EMBL" id="JAIWYP010000150">
    <property type="protein sequence ID" value="KAH3689103.1"/>
    <property type="molecule type" value="Genomic_DNA"/>
</dbReference>
<evidence type="ECO:0000313" key="4">
    <source>
        <dbReference type="Proteomes" id="UP000828390"/>
    </source>
</evidence>
<proteinExistence type="predicted"/>
<sequence>MGHGSGGYMELCEIMIYRQADCPLRSYSVYCAKQCHCLDGPCDSVTGACENVICEDGWKGNACNETEVSLSTKCHSDKYYYALLAVSSVFGVVVTAAIVCIVINRRNNQQSAEVAPANRESSSPEIYGNLPQTSRNPDNYDCLQMRTVEQPRRI</sequence>
<accession>A0A9D3XZA4</accession>
<keyword evidence="2" id="KW-1133">Transmembrane helix</keyword>
<evidence type="ECO:0000256" key="1">
    <source>
        <dbReference type="SAM" id="MobiDB-lite"/>
    </source>
</evidence>
<keyword evidence="2" id="KW-0472">Membrane</keyword>
<reference evidence="3" key="1">
    <citation type="journal article" date="2019" name="bioRxiv">
        <title>The Genome of the Zebra Mussel, Dreissena polymorpha: A Resource for Invasive Species Research.</title>
        <authorList>
            <person name="McCartney M.A."/>
            <person name="Auch B."/>
            <person name="Kono T."/>
            <person name="Mallez S."/>
            <person name="Zhang Y."/>
            <person name="Obille A."/>
            <person name="Becker A."/>
            <person name="Abrahante J.E."/>
            <person name="Garbe J."/>
            <person name="Badalamenti J.P."/>
            <person name="Herman A."/>
            <person name="Mangelson H."/>
            <person name="Liachko I."/>
            <person name="Sullivan S."/>
            <person name="Sone E.D."/>
            <person name="Koren S."/>
            <person name="Silverstein K.A.T."/>
            <person name="Beckman K.B."/>
            <person name="Gohl D.M."/>
        </authorList>
    </citation>
    <scope>NUCLEOTIDE SEQUENCE</scope>
    <source>
        <strain evidence="3">Duluth1</strain>
        <tissue evidence="3">Whole animal</tissue>
    </source>
</reference>
<evidence type="ECO:0000256" key="2">
    <source>
        <dbReference type="SAM" id="Phobius"/>
    </source>
</evidence>